<keyword evidence="4" id="KW-1185">Reference proteome</keyword>
<dbReference type="Pfam" id="PF17667">
    <property type="entry name" value="Pkinase_fungal"/>
    <property type="match status" value="2"/>
</dbReference>
<feature type="region of interest" description="Disordered" evidence="1">
    <location>
        <begin position="773"/>
        <end position="802"/>
    </location>
</feature>
<dbReference type="PANTHER" id="PTHR38248">
    <property type="entry name" value="FUNK1 6"/>
    <property type="match status" value="1"/>
</dbReference>
<dbReference type="OrthoDB" id="3260094at2759"/>
<dbReference type="InterPro" id="IPR040976">
    <property type="entry name" value="Pkinase_fungal"/>
</dbReference>
<sequence>MANHSTPGPSAPGPRGAKRKPASSSSRESLNISTWPTQTRLGDDAREEIVNKYNCIPEKSVADFLSDHVPRFPVAVLEDVMAQLKKQTKLPSSTKFAGDAQRCTPLMPAGTVYGYNSKSRAKKPRAFCHLYDLIRAILELAAQINGRTWVAHSSKQQHLPGERVKPNSSCPDSFLYLIPNLRLLEEMGWEQLLCVGEVKNKKSEQDEQDNWVKVVWGMHHIMRNDPCRLFTFGYTLEDDQARLWYHSRSSVVVSEPFNWIEDPKPFITFILALALTNNHSPVKPDSAAPVPPRAKANELPTLYEQHSDYLERIGIDSTMKRVLVRDGIQYEITVKGPVDGKEGIQTLVFVTKEVLCDFKVDNGTGRATRVWLVHDKDGGESVEYVLKDVWLEHGAVVEGDSLTHLANLVKVDERQHSVPVKQWYRDHLLHMHTHEELGQNVLGVRGKHSCIHLLPARAIHSGSQRANFHGSHEFDEPDRFHYRIVLQGAMKPLELVRCRRTCSKVVIGIFRACWVLWIYGMVHRDVSSWNAFWDPKLSTGRLGDFDYLVEYAGTETGRTRTGTPHFWSVEVEAQYYLYGDPEDCDNSDSESLDIPVFKHNLLHDLESVFWVSLWTVLYLVDSDASQDNHGKAKQVLNEEQRKLYQRIFPDGEPVGVHQARRCFIGVNTIQGRCQRRKLRKYASQMPEKTCELIDFHFGRLRRVLVSHFRKVEKDLVPNAFIPFENPVFEGALNTLGKLLEEVASKLDDSEYPVSPLSEHQFVLERELAPLLNPEDALAPAAGPSKPSKKPKNPRKHGGGESK</sequence>
<dbReference type="EMBL" id="CM032184">
    <property type="protein sequence ID" value="KAG7093569.1"/>
    <property type="molecule type" value="Genomic_DNA"/>
</dbReference>
<protein>
    <recommendedName>
        <fullName evidence="2">Fungal-type protein kinase domain-containing protein</fullName>
    </recommendedName>
</protein>
<proteinExistence type="predicted"/>
<gene>
    <name evidence="3" type="ORF">E1B28_007239</name>
</gene>
<feature type="compositionally biased region" description="Polar residues" evidence="1">
    <location>
        <begin position="22"/>
        <end position="38"/>
    </location>
</feature>
<dbReference type="SUPFAM" id="SSF56112">
    <property type="entry name" value="Protein kinase-like (PK-like)"/>
    <property type="match status" value="1"/>
</dbReference>
<organism evidence="3 4">
    <name type="scientific">Marasmius oreades</name>
    <name type="common">fairy-ring Marasmius</name>
    <dbReference type="NCBI Taxonomy" id="181124"/>
    <lineage>
        <taxon>Eukaryota</taxon>
        <taxon>Fungi</taxon>
        <taxon>Dikarya</taxon>
        <taxon>Basidiomycota</taxon>
        <taxon>Agaricomycotina</taxon>
        <taxon>Agaricomycetes</taxon>
        <taxon>Agaricomycetidae</taxon>
        <taxon>Agaricales</taxon>
        <taxon>Marasmiineae</taxon>
        <taxon>Marasmiaceae</taxon>
        <taxon>Marasmius</taxon>
    </lineage>
</organism>
<evidence type="ECO:0000313" key="3">
    <source>
        <dbReference type="EMBL" id="KAG7093569.1"/>
    </source>
</evidence>
<dbReference type="AlphaFoldDB" id="A0A9P7S1B6"/>
<dbReference type="KEGG" id="more:E1B28_007239"/>
<feature type="compositionally biased region" description="Basic residues" evidence="1">
    <location>
        <begin position="786"/>
        <end position="796"/>
    </location>
</feature>
<feature type="domain" description="Fungal-type protein kinase" evidence="2">
    <location>
        <begin position="311"/>
        <end position="616"/>
    </location>
</feature>
<comment type="caution">
    <text evidence="3">The sequence shown here is derived from an EMBL/GenBank/DDBJ whole genome shotgun (WGS) entry which is preliminary data.</text>
</comment>
<dbReference type="PANTHER" id="PTHR38248:SF2">
    <property type="entry name" value="FUNK1 11"/>
    <property type="match status" value="1"/>
</dbReference>
<feature type="domain" description="Fungal-type protein kinase" evidence="2">
    <location>
        <begin position="186"/>
        <end position="278"/>
    </location>
</feature>
<dbReference type="GeneID" id="66076315"/>
<dbReference type="InterPro" id="IPR011009">
    <property type="entry name" value="Kinase-like_dom_sf"/>
</dbReference>
<evidence type="ECO:0000313" key="4">
    <source>
        <dbReference type="Proteomes" id="UP001049176"/>
    </source>
</evidence>
<name>A0A9P7S1B6_9AGAR</name>
<evidence type="ECO:0000256" key="1">
    <source>
        <dbReference type="SAM" id="MobiDB-lite"/>
    </source>
</evidence>
<feature type="region of interest" description="Disordered" evidence="1">
    <location>
        <begin position="1"/>
        <end position="38"/>
    </location>
</feature>
<dbReference type="Proteomes" id="UP001049176">
    <property type="component" value="Chromosome 4"/>
</dbReference>
<accession>A0A9P7S1B6</accession>
<dbReference type="RefSeq" id="XP_043010039.1">
    <property type="nucleotide sequence ID" value="XM_043151957.1"/>
</dbReference>
<evidence type="ECO:0000259" key="2">
    <source>
        <dbReference type="Pfam" id="PF17667"/>
    </source>
</evidence>
<feature type="compositionally biased region" description="Low complexity" evidence="1">
    <location>
        <begin position="776"/>
        <end position="785"/>
    </location>
</feature>
<reference evidence="3" key="1">
    <citation type="journal article" date="2021" name="Genome Biol. Evol.">
        <title>The assembled and annotated genome of the fairy-ring fungus Marasmius oreades.</title>
        <authorList>
            <person name="Hiltunen M."/>
            <person name="Ament-Velasquez S.L."/>
            <person name="Johannesson H."/>
        </authorList>
    </citation>
    <scope>NUCLEOTIDE SEQUENCE</scope>
    <source>
        <strain evidence="3">03SP1</strain>
    </source>
</reference>